<dbReference type="InterPro" id="IPR020904">
    <property type="entry name" value="Sc_DH/Rdtase_CS"/>
</dbReference>
<reference evidence="5" key="1">
    <citation type="journal article" date="2017" name="PLoS ONE">
        <title>The Agassiz's desert tortoise genome provides a resource for the conservation of a threatened species.</title>
        <authorList>
            <person name="Tollis M."/>
            <person name="DeNardo D.F."/>
            <person name="Cornelius J.A."/>
            <person name="Dolby G.A."/>
            <person name="Edwards T."/>
            <person name="Henen B.T."/>
            <person name="Karl A.E."/>
            <person name="Murphy R.W."/>
            <person name="Kusumi K."/>
        </authorList>
    </citation>
    <scope>NUCLEOTIDE SEQUENCE [LARGE SCALE GENOMIC DNA]</scope>
</reference>
<dbReference type="Gene3D" id="3.40.50.720">
    <property type="entry name" value="NAD(P)-binding Rossmann-like Domain"/>
    <property type="match status" value="1"/>
</dbReference>
<keyword evidence="3" id="KW-0812">Transmembrane</keyword>
<dbReference type="PANTHER" id="PTHR44279:SF5">
    <property type="entry name" value="HYDROXYSTEROID 11-BETA-DEHYDROGENASE 1-LIKE PROTEIN B"/>
    <property type="match status" value="1"/>
</dbReference>
<dbReference type="STRING" id="38772.ENSGAGP00000022044"/>
<evidence type="ECO:0000313" key="5">
    <source>
        <dbReference type="Proteomes" id="UP000291020"/>
    </source>
</evidence>
<organism evidence="4 5">
    <name type="scientific">Gopherus agassizii</name>
    <name type="common">Agassiz's desert tortoise</name>
    <dbReference type="NCBI Taxonomy" id="38772"/>
    <lineage>
        <taxon>Eukaryota</taxon>
        <taxon>Metazoa</taxon>
        <taxon>Chordata</taxon>
        <taxon>Craniata</taxon>
        <taxon>Vertebrata</taxon>
        <taxon>Euteleostomi</taxon>
        <taxon>Archelosauria</taxon>
        <taxon>Testudinata</taxon>
        <taxon>Testudines</taxon>
        <taxon>Cryptodira</taxon>
        <taxon>Durocryptodira</taxon>
        <taxon>Testudinoidea</taxon>
        <taxon>Testudinidae</taxon>
        <taxon>Gopherus</taxon>
    </lineage>
</organism>
<reference evidence="4" key="2">
    <citation type="submission" date="2025-08" db="UniProtKB">
        <authorList>
            <consortium name="Ensembl"/>
        </authorList>
    </citation>
    <scope>IDENTIFICATION</scope>
</reference>
<evidence type="ECO:0000256" key="2">
    <source>
        <dbReference type="ARBA" id="ARBA00023002"/>
    </source>
</evidence>
<reference evidence="4" key="3">
    <citation type="submission" date="2025-09" db="UniProtKB">
        <authorList>
            <consortium name="Ensembl"/>
        </authorList>
    </citation>
    <scope>IDENTIFICATION</scope>
</reference>
<dbReference type="InterPro" id="IPR036291">
    <property type="entry name" value="NAD(P)-bd_dom_sf"/>
</dbReference>
<keyword evidence="2" id="KW-0560">Oxidoreductase</keyword>
<dbReference type="InterPro" id="IPR002347">
    <property type="entry name" value="SDR_fam"/>
</dbReference>
<evidence type="ECO:0000256" key="1">
    <source>
        <dbReference type="ARBA" id="ARBA00006484"/>
    </source>
</evidence>
<comment type="similarity">
    <text evidence="1">Belongs to the short-chain dehydrogenases/reductases (SDR) family.</text>
</comment>
<accession>A0A452I3E0</accession>
<name>A0A452I3E0_9SAUR</name>
<dbReference type="Ensembl" id="ENSGAGT00000025113.1">
    <property type="protein sequence ID" value="ENSGAGP00000022044.1"/>
    <property type="gene ID" value="ENSGAGG00000016065.1"/>
</dbReference>
<evidence type="ECO:0008006" key="6">
    <source>
        <dbReference type="Google" id="ProtNLM"/>
    </source>
</evidence>
<dbReference type="InterPro" id="IPR051253">
    <property type="entry name" value="11-beta-HSD"/>
</dbReference>
<evidence type="ECO:0000256" key="3">
    <source>
        <dbReference type="SAM" id="Phobius"/>
    </source>
</evidence>
<dbReference type="PANTHER" id="PTHR44279">
    <property type="entry name" value="HYDROXYSTEROID (11-BETA) DEHYDROGENASE 1-LIKE B-RELATED"/>
    <property type="match status" value="1"/>
</dbReference>
<keyword evidence="3" id="KW-0472">Membrane</keyword>
<dbReference type="SUPFAM" id="SSF51735">
    <property type="entry name" value="NAD(P)-binding Rossmann-fold domains"/>
    <property type="match status" value="1"/>
</dbReference>
<proteinExistence type="inferred from homology"/>
<dbReference type="AlphaFoldDB" id="A0A452I3E0"/>
<feature type="transmembrane region" description="Helical" evidence="3">
    <location>
        <begin position="281"/>
        <end position="303"/>
    </location>
</feature>
<keyword evidence="3" id="KW-1133">Transmembrane helix</keyword>
<sequence length="317" mass="35264">MIHSSIYHRADTMAAIRLLLSLLTGLCAYYFYSQETLSPFKPPEMVRGKRVLVTGSSTGIGEQIAYEFARMGAHLLLTARREKQLKEVAQKCLELGASSARHVVSDMNNLTSAQNVIEDARNKLRGLDYLVLNHVGGSGRFGPFQGDMAAVTSSMTVNFLSYVQLTVSAMTMLQESQGSIIVISSLSGKEAPFTLSYSAAKFALEGFYSSLRRELRLREISLSVTVAVLGYIDTDNALKIIGDKITMQANPKEECAREVVRAGVLRHREVIYPYWSLKPLLLYPFPIGKGTVITLLHFLFCITSHRMERGKPRRETS</sequence>
<dbReference type="Proteomes" id="UP000291020">
    <property type="component" value="Unassembled WGS sequence"/>
</dbReference>
<feature type="transmembrane region" description="Helical" evidence="3">
    <location>
        <begin position="12"/>
        <end position="32"/>
    </location>
</feature>
<protein>
    <recommendedName>
        <fullName evidence="6">Hydroxysteroid 11-beta dehydrogenase 1 like</fullName>
    </recommendedName>
</protein>
<dbReference type="GO" id="GO:0016491">
    <property type="term" value="F:oxidoreductase activity"/>
    <property type="evidence" value="ECO:0007669"/>
    <property type="project" value="UniProtKB-KW"/>
</dbReference>
<dbReference type="PRINTS" id="PR00081">
    <property type="entry name" value="GDHRDH"/>
</dbReference>
<dbReference type="PROSITE" id="PS00061">
    <property type="entry name" value="ADH_SHORT"/>
    <property type="match status" value="1"/>
</dbReference>
<dbReference type="Pfam" id="PF00106">
    <property type="entry name" value="adh_short"/>
    <property type="match status" value="1"/>
</dbReference>
<keyword evidence="5" id="KW-1185">Reference proteome</keyword>
<evidence type="ECO:0000313" key="4">
    <source>
        <dbReference type="Ensembl" id="ENSGAGP00000022044.1"/>
    </source>
</evidence>